<keyword evidence="4" id="KW-1185">Reference proteome</keyword>
<keyword evidence="2" id="KW-1133">Transmembrane helix</keyword>
<evidence type="ECO:0000313" key="3">
    <source>
        <dbReference type="EMBL" id="CAH3041191.1"/>
    </source>
</evidence>
<keyword evidence="2" id="KW-0812">Transmembrane</keyword>
<evidence type="ECO:0000256" key="1">
    <source>
        <dbReference type="SAM" id="MobiDB-lite"/>
    </source>
</evidence>
<organism evidence="3 4">
    <name type="scientific">Pocillopora meandrina</name>
    <dbReference type="NCBI Taxonomy" id="46732"/>
    <lineage>
        <taxon>Eukaryota</taxon>
        <taxon>Metazoa</taxon>
        <taxon>Cnidaria</taxon>
        <taxon>Anthozoa</taxon>
        <taxon>Hexacorallia</taxon>
        <taxon>Scleractinia</taxon>
        <taxon>Astrocoeniina</taxon>
        <taxon>Pocilloporidae</taxon>
        <taxon>Pocillopora</taxon>
    </lineage>
</organism>
<comment type="caution">
    <text evidence="3">The sequence shown here is derived from an EMBL/GenBank/DDBJ whole genome shotgun (WGS) entry which is preliminary data.</text>
</comment>
<evidence type="ECO:0000313" key="4">
    <source>
        <dbReference type="Proteomes" id="UP001159428"/>
    </source>
</evidence>
<dbReference type="InterPro" id="IPR008160">
    <property type="entry name" value="Collagen"/>
</dbReference>
<feature type="region of interest" description="Disordered" evidence="1">
    <location>
        <begin position="118"/>
        <end position="209"/>
    </location>
</feature>
<dbReference type="Proteomes" id="UP001159428">
    <property type="component" value="Unassembled WGS sequence"/>
</dbReference>
<dbReference type="InterPro" id="IPR051077">
    <property type="entry name" value="Ca-dependent_lectin"/>
</dbReference>
<dbReference type="PANTHER" id="PTHR24024:SF18">
    <property type="entry name" value="SHORT-CHAIN COLLAGEN C4-LIKE"/>
    <property type="match status" value="1"/>
</dbReference>
<sequence length="388" mass="42680">MDQERKQLKGEDSFSKFVRFIFCAAVVVFVFSCLAFLVLEHVQMKQRLASIEEKMVTDETMKKFCATSRMQSDTDERAHVKTLLIRKRRSLALSLESLEKRLKILEFRAIKENKSSPRDLFRTPEVLRGRDGRDGRDGSAGPPGPPGTPGQPGTPGVPGRDGRDGRQGLPGAQGPPGPKGDNGPYGKLGRQGDLGPKGQKGQEGQGRSGVSYVRWGRTSCEGDAQIVYSGFVGSGHHSHTGGGVNHICLPNQPKYGKFTDHFERTGAIYGTEYKMSSFNPFKRNVHNHDVPCAVCYIGSRGTQVMMPARDDCPNGWHEEYHGYLMTAHWDHQNPSNFVCVDSDPESVPGSFGSHDGALLYLVQGNCGFFSSCPPYYQGRELTCAVCSK</sequence>
<dbReference type="PROSITE" id="PS51257">
    <property type="entry name" value="PROKAR_LIPOPROTEIN"/>
    <property type="match status" value="1"/>
</dbReference>
<protein>
    <submittedName>
        <fullName evidence="3">Uncharacterized protein</fullName>
    </submittedName>
</protein>
<dbReference type="GO" id="GO:0005615">
    <property type="term" value="C:extracellular space"/>
    <property type="evidence" value="ECO:0007669"/>
    <property type="project" value="TreeGrafter"/>
</dbReference>
<evidence type="ECO:0000256" key="2">
    <source>
        <dbReference type="SAM" id="Phobius"/>
    </source>
</evidence>
<accession>A0AAU9VWG7</accession>
<dbReference type="Pfam" id="PF01391">
    <property type="entry name" value="Collagen"/>
    <property type="match status" value="1"/>
</dbReference>
<gene>
    <name evidence="3" type="ORF">PMEA_00029086</name>
</gene>
<dbReference type="PANTHER" id="PTHR24024">
    <property type="entry name" value="PULMONARY SURFACTANT-ASSOCIATED PROTEIN A"/>
    <property type="match status" value="1"/>
</dbReference>
<reference evidence="3 4" key="1">
    <citation type="submission" date="2022-05" db="EMBL/GenBank/DDBJ databases">
        <authorList>
            <consortium name="Genoscope - CEA"/>
            <person name="William W."/>
        </authorList>
    </citation>
    <scope>NUCLEOTIDE SEQUENCE [LARGE SCALE GENOMIC DNA]</scope>
</reference>
<proteinExistence type="predicted"/>
<name>A0AAU9VWG7_9CNID</name>
<keyword evidence="2" id="KW-0472">Membrane</keyword>
<feature type="compositionally biased region" description="Basic and acidic residues" evidence="1">
    <location>
        <begin position="118"/>
        <end position="137"/>
    </location>
</feature>
<dbReference type="EMBL" id="CALNXJ010000006">
    <property type="protein sequence ID" value="CAH3041191.1"/>
    <property type="molecule type" value="Genomic_DNA"/>
</dbReference>
<feature type="transmembrane region" description="Helical" evidence="2">
    <location>
        <begin position="20"/>
        <end position="39"/>
    </location>
</feature>
<dbReference type="AlphaFoldDB" id="A0AAU9VWG7"/>